<name>A0ABT4T070_9ACTN</name>
<proteinExistence type="predicted"/>
<sequence length="92" mass="10060">MKITSNTIPGIGTVHHTDTRRGDHLAVIVTPAGRTLLLYDEADPDTPAHTVELEQQEADQLADLLRGRPTADRLTEVERRLAAVERRLAAAA</sequence>
<dbReference type="EMBL" id="JAPNUD010000053">
    <property type="protein sequence ID" value="MDA0642894.1"/>
    <property type="molecule type" value="Genomic_DNA"/>
</dbReference>
<gene>
    <name evidence="3" type="ORF">OUY24_19885</name>
</gene>
<comment type="caution">
    <text evidence="3">The sequence shown here is derived from an EMBL/GenBank/DDBJ whole genome shotgun (WGS) entry which is preliminary data.</text>
</comment>
<keyword evidence="4" id="KW-1185">Reference proteome</keyword>
<evidence type="ECO:0000259" key="2">
    <source>
        <dbReference type="Pfam" id="PF25991"/>
    </source>
</evidence>
<evidence type="ECO:0000313" key="3">
    <source>
        <dbReference type="EMBL" id="MDA0642894.1"/>
    </source>
</evidence>
<dbReference type="InterPro" id="IPR058776">
    <property type="entry name" value="KhtT-like_N"/>
</dbReference>
<reference evidence="3 4" key="1">
    <citation type="submission" date="2022-11" db="EMBL/GenBank/DDBJ databases">
        <title>Nonomuraea corallina sp. nov., a new species of the genus Nonomuraea isolated from sea side sediment in Thai sea.</title>
        <authorList>
            <person name="Ngamcharungchit C."/>
            <person name="Matsumoto A."/>
            <person name="Suriyachadkun C."/>
            <person name="Panbangred W."/>
            <person name="Inahashi Y."/>
            <person name="Intra B."/>
        </authorList>
    </citation>
    <scope>NUCLEOTIDE SEQUENCE [LARGE SCALE GENOMIC DNA]</scope>
    <source>
        <strain evidence="3 4">DSM 43553</strain>
    </source>
</reference>
<dbReference type="Proteomes" id="UP001212498">
    <property type="component" value="Unassembled WGS sequence"/>
</dbReference>
<organism evidence="3 4">
    <name type="scientific">Nonomuraea ferruginea</name>
    <dbReference type="NCBI Taxonomy" id="46174"/>
    <lineage>
        <taxon>Bacteria</taxon>
        <taxon>Bacillati</taxon>
        <taxon>Actinomycetota</taxon>
        <taxon>Actinomycetes</taxon>
        <taxon>Streptosporangiales</taxon>
        <taxon>Streptosporangiaceae</taxon>
        <taxon>Nonomuraea</taxon>
    </lineage>
</organism>
<protein>
    <recommendedName>
        <fullName evidence="2">Potassium/proton antiporter subunit KhtT-like N-terminal domain-containing protein</fullName>
    </recommendedName>
</protein>
<dbReference type="RefSeq" id="WP_271277324.1">
    <property type="nucleotide sequence ID" value="NZ_BAABFD010000010.1"/>
</dbReference>
<evidence type="ECO:0000256" key="1">
    <source>
        <dbReference type="SAM" id="MobiDB-lite"/>
    </source>
</evidence>
<dbReference type="Pfam" id="PF25991">
    <property type="entry name" value="KhtT_N"/>
    <property type="match status" value="1"/>
</dbReference>
<feature type="domain" description="Potassium/proton antiporter subunit KhtT-like N-terminal" evidence="2">
    <location>
        <begin position="1"/>
        <end position="68"/>
    </location>
</feature>
<evidence type="ECO:0000313" key="4">
    <source>
        <dbReference type="Proteomes" id="UP001212498"/>
    </source>
</evidence>
<accession>A0ABT4T070</accession>
<feature type="region of interest" description="Disordered" evidence="1">
    <location>
        <begin position="1"/>
        <end position="21"/>
    </location>
</feature>